<keyword evidence="3" id="KW-0597">Phosphoprotein</keyword>
<feature type="domain" description="DH" evidence="12">
    <location>
        <begin position="538"/>
        <end position="725"/>
    </location>
</feature>
<organism evidence="14 15">
    <name type="scientific">Cryptotermes secundus</name>
    <dbReference type="NCBI Taxonomy" id="105785"/>
    <lineage>
        <taxon>Eukaryota</taxon>
        <taxon>Metazoa</taxon>
        <taxon>Ecdysozoa</taxon>
        <taxon>Arthropoda</taxon>
        <taxon>Hexapoda</taxon>
        <taxon>Insecta</taxon>
        <taxon>Pterygota</taxon>
        <taxon>Neoptera</taxon>
        <taxon>Polyneoptera</taxon>
        <taxon>Dictyoptera</taxon>
        <taxon>Blattodea</taxon>
        <taxon>Blattoidea</taxon>
        <taxon>Termitoidae</taxon>
        <taxon>Kalotermitidae</taxon>
        <taxon>Cryptotermitinae</taxon>
        <taxon>Cryptotermes</taxon>
    </lineage>
</organism>
<evidence type="ECO:0000256" key="2">
    <source>
        <dbReference type="ARBA" id="ARBA00022490"/>
    </source>
</evidence>
<dbReference type="OrthoDB" id="28045at2759"/>
<feature type="domain" description="PH" evidence="11">
    <location>
        <begin position="766"/>
        <end position="869"/>
    </location>
</feature>
<dbReference type="GO" id="GO:0005085">
    <property type="term" value="F:guanyl-nucleotide exchange factor activity"/>
    <property type="evidence" value="ECO:0007669"/>
    <property type="project" value="UniProtKB-KW"/>
</dbReference>
<evidence type="ECO:0000259" key="12">
    <source>
        <dbReference type="PROSITE" id="PS50010"/>
    </source>
</evidence>
<evidence type="ECO:0000313" key="14">
    <source>
        <dbReference type="EMBL" id="PNF36455.1"/>
    </source>
</evidence>
<dbReference type="InterPro" id="IPR011993">
    <property type="entry name" value="PH-like_dom_sf"/>
</dbReference>
<evidence type="ECO:0000256" key="7">
    <source>
        <dbReference type="ARBA" id="ARBA00022833"/>
    </source>
</evidence>
<evidence type="ECO:0000313" key="15">
    <source>
        <dbReference type="Proteomes" id="UP000235965"/>
    </source>
</evidence>
<keyword evidence="5" id="KW-0479">Metal-binding</keyword>
<evidence type="ECO:0008006" key="16">
    <source>
        <dbReference type="Google" id="ProtNLM"/>
    </source>
</evidence>
<feature type="compositionally biased region" description="Polar residues" evidence="10">
    <location>
        <begin position="1248"/>
        <end position="1279"/>
    </location>
</feature>
<dbReference type="Proteomes" id="UP000235965">
    <property type="component" value="Unassembled WGS sequence"/>
</dbReference>
<dbReference type="PANTHER" id="PTHR13944">
    <property type="entry name" value="AGAP007712-PA"/>
    <property type="match status" value="1"/>
</dbReference>
<dbReference type="SUPFAM" id="SSF50729">
    <property type="entry name" value="PH domain-like"/>
    <property type="match status" value="1"/>
</dbReference>
<dbReference type="PROSITE" id="PS50003">
    <property type="entry name" value="PH_DOMAIN"/>
    <property type="match status" value="1"/>
</dbReference>
<feature type="region of interest" description="Disordered" evidence="10">
    <location>
        <begin position="183"/>
        <end position="250"/>
    </location>
</feature>
<dbReference type="CDD" id="cd00160">
    <property type="entry name" value="RhoGEF"/>
    <property type="match status" value="1"/>
</dbReference>
<keyword evidence="8 9" id="KW-0175">Coiled coil</keyword>
<evidence type="ECO:0000256" key="1">
    <source>
        <dbReference type="ARBA" id="ARBA00004496"/>
    </source>
</evidence>
<dbReference type="InterPro" id="IPR035899">
    <property type="entry name" value="DBL_dom_sf"/>
</dbReference>
<sequence length="1431" mass="158941">MDKQAEESRLAPFSSDECPNSADDSDDDVITDYLLLCKGTGPPMANKHGGPGPLVPTISVTPHSPGAKHYPVLEDSLQHLHEIHESIQQMRDQTTVQALSNQILGLTQYARLSASCPALNNEAGSDPDLLASVNSSPTYAVPLGNFIAPGFPEILHGKGNSKEWLLGRADGDVQRRRSWTALEDLSGSGEKRTSDKQRSMSLSSLDSEQDDPFLDQVDSAGSTRLLVTGPAGGRRAARSTGGASTHSLNEADLQNDFNKIVAKREAESLRLLPARLPLQKSVSTPSMLAVQDIANEVAIDGTTPIIPPCQRPSGTESETEEEVLAAVKHLVAPNSPISLDDFLKEVAYERDSGKRRKRGSIFFRKKKDKVKKVPHQWVSACYGSAHACDWCSKPLTNKPALYCENCATTVHQNSCKDHIMDCNKPKLSKNAPRGTMFPATKQTSAKRGSTSQPGHMQASSSSSQIINEEKEGDGSLHEGTNFSDDGSQDRFEFLGEDPITADDLETDPSLGLQVEEPDSWTPTVGKEVTKRLKEKEIKRQEHIYEFILTEKHHCLTLRVMQKVFVEGLQKHFQLGKDLERMFPRLADLTDIHLNFLQRLRQRQRMAPVVDTLSDILLEQFCGSGAQKLKSAYGEFCSRHRDAVDIYKSYLHDHRFSEFVKHCQANPLLKKKGIPECILFVTQRLTKYPLLIEPLIKTSKDNKIEQERFTKALALVKEILVEVDTQVAEKEKEDRKLEIYNRIEAKSFTVHRGQKFKKSDILSKNRRLRFEGVAMLMQGRGKMQLVLVIVLSDVLFFLLENNHKYSFFTPDNKAGVVSLQKLLVREKAGQESRGIYLISSNPADPEMFELKVHKPKDKQMWIRAIRSAVQTCQEDDDDAVVLSSEERQKVLEAKQSQIRQIVGVLRQKDVEQALILEEKMALQQKLLAAAGVENMLECPNYSGLVVEDTESSTMWQEVLSAVQEVNNLASSLYAPGTNLSRSVSSVGEHHSEAYISPTLPKRAETFGGFDSANKDQLPAAAGVKGVVKKHQPKENHDQSHDSTSATPDCESNLGSKGDVRSHKLPLDHLPWRSAMMATIPPGVLTSNLCDNSCELPALLMLGQEQQLAAVQLSHYVYKLLSIISQQMTSVHSLQAQLSACKSQLIQEDGRERRPMYRHNQQLEELRNLQDRLTHEKEAWQREKDAEERYIEEKKAELQRLQEQVRAEQNDVTQQREQLYRKLEMLTSQGILISPNLPMVTGTLPHEESLSSQGIHISQSTDDSSPSTGGESTVSSPTNTVDPRRKLESKWKSGSSKSTLPLNLISATNQQKVAPNVQVKQQLPLKLATKLSSSVTGGMQQMLPLKLSQGSDSRRSSGSGTGYQRLGSSHTRTGSSPAMMQNSDVGPSGTEGAARTNTYPKVPDRSRIHSPDSHPHTPTGIAPQASEDEVIFF</sequence>
<dbReference type="Gene3D" id="3.30.60.20">
    <property type="match status" value="1"/>
</dbReference>
<feature type="coiled-coil region" evidence="9">
    <location>
        <begin position="1154"/>
        <end position="1227"/>
    </location>
</feature>
<dbReference type="STRING" id="105785.A0A2J7R6J0"/>
<dbReference type="Gene3D" id="1.20.900.10">
    <property type="entry name" value="Dbl homology (DH) domain"/>
    <property type="match status" value="1"/>
</dbReference>
<feature type="region of interest" description="Disordered" evidence="10">
    <location>
        <begin position="426"/>
        <end position="491"/>
    </location>
</feature>
<dbReference type="SMART" id="SM00233">
    <property type="entry name" value="PH"/>
    <property type="match status" value="1"/>
</dbReference>
<evidence type="ECO:0000256" key="4">
    <source>
        <dbReference type="ARBA" id="ARBA00022658"/>
    </source>
</evidence>
<dbReference type="InterPro" id="IPR041020">
    <property type="entry name" value="PH_16"/>
</dbReference>
<evidence type="ECO:0000256" key="9">
    <source>
        <dbReference type="SAM" id="Coils"/>
    </source>
</evidence>
<feature type="region of interest" description="Disordered" evidence="10">
    <location>
        <begin position="1240"/>
        <end position="1297"/>
    </location>
</feature>
<dbReference type="InterPro" id="IPR046349">
    <property type="entry name" value="C1-like_sf"/>
</dbReference>
<feature type="region of interest" description="Disordered" evidence="10">
    <location>
        <begin position="1345"/>
        <end position="1431"/>
    </location>
</feature>
<evidence type="ECO:0000256" key="8">
    <source>
        <dbReference type="ARBA" id="ARBA00023054"/>
    </source>
</evidence>
<dbReference type="SMART" id="SM00325">
    <property type="entry name" value="RhoGEF"/>
    <property type="match status" value="1"/>
</dbReference>
<feature type="compositionally biased region" description="Basic and acidic residues" evidence="10">
    <location>
        <begin position="1400"/>
        <end position="1413"/>
    </location>
</feature>
<dbReference type="InterPro" id="IPR051632">
    <property type="entry name" value="Rho_GEF"/>
</dbReference>
<dbReference type="InParanoid" id="A0A2J7R6J0"/>
<dbReference type="SUPFAM" id="SSF48065">
    <property type="entry name" value="DBL homology domain (DH-domain)"/>
    <property type="match status" value="1"/>
</dbReference>
<name>A0A2J7R6J0_9NEOP</name>
<dbReference type="Pfam" id="PF00621">
    <property type="entry name" value="RhoGEF"/>
    <property type="match status" value="1"/>
</dbReference>
<dbReference type="GO" id="GO:0005737">
    <property type="term" value="C:cytoplasm"/>
    <property type="evidence" value="ECO:0007669"/>
    <property type="project" value="UniProtKB-SubCell"/>
</dbReference>
<comment type="caution">
    <text evidence="14">The sequence shown here is derived from an EMBL/GenBank/DDBJ whole genome shotgun (WGS) entry which is preliminary data.</text>
</comment>
<keyword evidence="15" id="KW-1185">Reference proteome</keyword>
<proteinExistence type="predicted"/>
<feature type="compositionally biased region" description="Basic and acidic residues" evidence="10">
    <location>
        <begin position="1280"/>
        <end position="1289"/>
    </location>
</feature>
<evidence type="ECO:0000259" key="13">
    <source>
        <dbReference type="PROSITE" id="PS50081"/>
    </source>
</evidence>
<dbReference type="GO" id="GO:0035023">
    <property type="term" value="P:regulation of Rho protein signal transduction"/>
    <property type="evidence" value="ECO:0007669"/>
    <property type="project" value="TreeGrafter"/>
</dbReference>
<dbReference type="PANTHER" id="PTHR13944:SF21">
    <property type="entry name" value="CYSTS, ISOFORM C"/>
    <property type="match status" value="1"/>
</dbReference>
<evidence type="ECO:0000256" key="5">
    <source>
        <dbReference type="ARBA" id="ARBA00022723"/>
    </source>
</evidence>
<keyword evidence="7" id="KW-0862">Zinc</keyword>
<evidence type="ECO:0000256" key="10">
    <source>
        <dbReference type="SAM" id="MobiDB-lite"/>
    </source>
</evidence>
<keyword evidence="6" id="KW-0863">Zinc-finger</keyword>
<keyword evidence="4" id="KW-0344">Guanine-nucleotide releasing factor</keyword>
<dbReference type="EMBL" id="NEVH01006756">
    <property type="protein sequence ID" value="PNF36455.1"/>
    <property type="molecule type" value="Genomic_DNA"/>
</dbReference>
<dbReference type="Gene3D" id="2.30.29.30">
    <property type="entry name" value="Pleckstrin-homology domain (PH domain)/Phosphotyrosine-binding domain (PTB)"/>
    <property type="match status" value="1"/>
</dbReference>
<evidence type="ECO:0000256" key="3">
    <source>
        <dbReference type="ARBA" id="ARBA00022553"/>
    </source>
</evidence>
<dbReference type="Pfam" id="PF17838">
    <property type="entry name" value="PH_16"/>
    <property type="match status" value="1"/>
</dbReference>
<keyword evidence="2" id="KW-0963">Cytoplasm</keyword>
<dbReference type="GO" id="GO:0008270">
    <property type="term" value="F:zinc ion binding"/>
    <property type="evidence" value="ECO:0007669"/>
    <property type="project" value="UniProtKB-KW"/>
</dbReference>
<dbReference type="FunCoup" id="A0A2J7R6J0">
    <property type="interactions" value="35"/>
</dbReference>
<dbReference type="CDD" id="cd20815">
    <property type="entry name" value="C1_p190RhoGEF-like"/>
    <property type="match status" value="1"/>
</dbReference>
<reference evidence="14 15" key="1">
    <citation type="submission" date="2017-12" db="EMBL/GenBank/DDBJ databases">
        <title>Hemimetabolous genomes reveal molecular basis of termite eusociality.</title>
        <authorList>
            <person name="Harrison M.C."/>
            <person name="Jongepier E."/>
            <person name="Robertson H.M."/>
            <person name="Arning N."/>
            <person name="Bitard-Feildel T."/>
            <person name="Chao H."/>
            <person name="Childers C.P."/>
            <person name="Dinh H."/>
            <person name="Doddapaneni H."/>
            <person name="Dugan S."/>
            <person name="Gowin J."/>
            <person name="Greiner C."/>
            <person name="Han Y."/>
            <person name="Hu H."/>
            <person name="Hughes D.S.T."/>
            <person name="Huylmans A.-K."/>
            <person name="Kemena C."/>
            <person name="Kremer L.P.M."/>
            <person name="Lee S.L."/>
            <person name="Lopez-Ezquerra A."/>
            <person name="Mallet L."/>
            <person name="Monroy-Kuhn J.M."/>
            <person name="Moser A."/>
            <person name="Murali S.C."/>
            <person name="Muzny D.M."/>
            <person name="Otani S."/>
            <person name="Piulachs M.-D."/>
            <person name="Poelchau M."/>
            <person name="Qu J."/>
            <person name="Schaub F."/>
            <person name="Wada-Katsumata A."/>
            <person name="Worley K.C."/>
            <person name="Xie Q."/>
            <person name="Ylla G."/>
            <person name="Poulsen M."/>
            <person name="Gibbs R.A."/>
            <person name="Schal C."/>
            <person name="Richards S."/>
            <person name="Belles X."/>
            <person name="Korb J."/>
            <person name="Bornberg-Bauer E."/>
        </authorList>
    </citation>
    <scope>NUCLEOTIDE SEQUENCE [LARGE SCALE GENOMIC DNA]</scope>
    <source>
        <tissue evidence="14">Whole body</tissue>
    </source>
</reference>
<protein>
    <recommendedName>
        <fullName evidence="16">A-kinase anchor protein 13</fullName>
    </recommendedName>
</protein>
<feature type="compositionally biased region" description="Polar residues" evidence="10">
    <location>
        <begin position="440"/>
        <end position="466"/>
    </location>
</feature>
<dbReference type="PROSITE" id="PS50010">
    <property type="entry name" value="DH_2"/>
    <property type="match status" value="1"/>
</dbReference>
<feature type="region of interest" description="Disordered" evidence="10">
    <location>
        <begin position="1023"/>
        <end position="1061"/>
    </location>
</feature>
<dbReference type="CDD" id="cd15789">
    <property type="entry name" value="PH_ARHGEF2_18_like"/>
    <property type="match status" value="1"/>
</dbReference>
<dbReference type="SUPFAM" id="SSF57889">
    <property type="entry name" value="Cysteine-rich domain"/>
    <property type="match status" value="1"/>
</dbReference>
<dbReference type="InterPro" id="IPR002219">
    <property type="entry name" value="PKC_DAG/PE"/>
</dbReference>
<feature type="compositionally biased region" description="Polar residues" evidence="10">
    <location>
        <begin position="1364"/>
        <end position="1383"/>
    </location>
</feature>
<gene>
    <name evidence="14" type="ORF">B7P43_G15864</name>
</gene>
<dbReference type="InterPro" id="IPR001849">
    <property type="entry name" value="PH_domain"/>
</dbReference>
<feature type="region of interest" description="Disordered" evidence="10">
    <location>
        <begin position="1"/>
        <end position="26"/>
    </location>
</feature>
<evidence type="ECO:0000256" key="6">
    <source>
        <dbReference type="ARBA" id="ARBA00022771"/>
    </source>
</evidence>
<feature type="compositionally biased region" description="Basic and acidic residues" evidence="10">
    <location>
        <begin position="189"/>
        <end position="198"/>
    </location>
</feature>
<evidence type="ECO:0000259" key="11">
    <source>
        <dbReference type="PROSITE" id="PS50003"/>
    </source>
</evidence>
<dbReference type="InterPro" id="IPR000219">
    <property type="entry name" value="DH_dom"/>
</dbReference>
<dbReference type="PROSITE" id="PS50081">
    <property type="entry name" value="ZF_DAG_PE_2"/>
    <property type="match status" value="1"/>
</dbReference>
<feature type="domain" description="Phorbol-ester/DAG-type" evidence="13">
    <location>
        <begin position="374"/>
        <end position="422"/>
    </location>
</feature>
<comment type="subcellular location">
    <subcellularLocation>
        <location evidence="1">Cytoplasm</location>
    </subcellularLocation>
</comment>
<accession>A0A2J7R6J0</accession>
<feature type="compositionally biased region" description="Basic and acidic residues" evidence="10">
    <location>
        <begin position="467"/>
        <end position="476"/>
    </location>
</feature>